<dbReference type="PRINTS" id="PR00081">
    <property type="entry name" value="GDHRDH"/>
</dbReference>
<dbReference type="AlphaFoldDB" id="A0A840AT79"/>
<dbReference type="PANTHER" id="PTHR42879">
    <property type="entry name" value="3-OXOACYL-(ACYL-CARRIER-PROTEIN) REDUCTASE"/>
    <property type="match status" value="1"/>
</dbReference>
<dbReference type="InterPro" id="IPR050259">
    <property type="entry name" value="SDR"/>
</dbReference>
<name>A0A840AT79_9HYPH</name>
<dbReference type="EMBL" id="JACIDS010000003">
    <property type="protein sequence ID" value="MBB3931655.1"/>
    <property type="molecule type" value="Genomic_DNA"/>
</dbReference>
<sequence length="194" mass="19494">MKIDLAGQTAVLAGARNAVSDGVAAALKRNGASLLPAEKIPTGPTPDLLVLSHPLDLSADLSPALTETARQAAAAMAARGAGRIVHILSAIGLVPMRRHEAASAAMAAAIASLRVLAMQAAPKVLVNGVAAGFIDTENGAADPAMLSHVPLARGGAADEVVNAVLFLCDPMNSYTVGQVLAVDGGWAAGYGRDF</sequence>
<comment type="caution">
    <text evidence="2">The sequence shown here is derived from an EMBL/GenBank/DDBJ whole genome shotgun (WGS) entry which is preliminary data.</text>
</comment>
<reference evidence="2 3" key="1">
    <citation type="submission" date="2020-08" db="EMBL/GenBank/DDBJ databases">
        <title>Genomic Encyclopedia of Type Strains, Phase IV (KMG-IV): sequencing the most valuable type-strain genomes for metagenomic binning, comparative biology and taxonomic classification.</title>
        <authorList>
            <person name="Goeker M."/>
        </authorList>
    </citation>
    <scope>NUCLEOTIDE SEQUENCE [LARGE SCALE GENOMIC DNA]</scope>
    <source>
        <strain evidence="2 3">DSM 25966</strain>
    </source>
</reference>
<dbReference type="SUPFAM" id="SSF51735">
    <property type="entry name" value="NAD(P)-binding Rossmann-fold domains"/>
    <property type="match status" value="1"/>
</dbReference>
<dbReference type="InterPro" id="IPR036291">
    <property type="entry name" value="NAD(P)-bd_dom_sf"/>
</dbReference>
<keyword evidence="3" id="KW-1185">Reference proteome</keyword>
<evidence type="ECO:0000313" key="3">
    <source>
        <dbReference type="Proteomes" id="UP000553963"/>
    </source>
</evidence>
<proteinExistence type="inferred from homology"/>
<organism evidence="2 3">
    <name type="scientific">Kaistia hirudinis</name>
    <dbReference type="NCBI Taxonomy" id="1293440"/>
    <lineage>
        <taxon>Bacteria</taxon>
        <taxon>Pseudomonadati</taxon>
        <taxon>Pseudomonadota</taxon>
        <taxon>Alphaproteobacteria</taxon>
        <taxon>Hyphomicrobiales</taxon>
        <taxon>Kaistiaceae</taxon>
        <taxon>Kaistia</taxon>
    </lineage>
</organism>
<accession>A0A840AT79</accession>
<dbReference type="Proteomes" id="UP000553963">
    <property type="component" value="Unassembled WGS sequence"/>
</dbReference>
<protein>
    <submittedName>
        <fullName evidence="2">NAD(P)-dependent dehydrogenase (Short-subunit alcohol dehydrogenase family)</fullName>
    </submittedName>
</protein>
<dbReference type="InterPro" id="IPR002347">
    <property type="entry name" value="SDR_fam"/>
</dbReference>
<dbReference type="Gene3D" id="3.40.50.720">
    <property type="entry name" value="NAD(P)-binding Rossmann-like Domain"/>
    <property type="match status" value="1"/>
</dbReference>
<evidence type="ECO:0000313" key="2">
    <source>
        <dbReference type="EMBL" id="MBB3931655.1"/>
    </source>
</evidence>
<dbReference type="RefSeq" id="WP_183399273.1">
    <property type="nucleotide sequence ID" value="NZ_JACIDS010000003.1"/>
</dbReference>
<comment type="similarity">
    <text evidence="1">Belongs to the short-chain dehydrogenases/reductases (SDR) family.</text>
</comment>
<evidence type="ECO:0000256" key="1">
    <source>
        <dbReference type="ARBA" id="ARBA00006484"/>
    </source>
</evidence>
<gene>
    <name evidence="2" type="ORF">GGR25_002705</name>
</gene>
<dbReference type="Pfam" id="PF13561">
    <property type="entry name" value="adh_short_C2"/>
    <property type="match status" value="1"/>
</dbReference>